<dbReference type="PATRIC" id="fig|702438.4.peg.858"/>
<protein>
    <recommendedName>
        <fullName evidence="11">RagB/SusD domain-containing protein</fullName>
    </recommendedName>
</protein>
<evidence type="ECO:0000256" key="1">
    <source>
        <dbReference type="ARBA" id="ARBA00004442"/>
    </source>
</evidence>
<reference evidence="9 10" key="1">
    <citation type="submission" date="2011-07" db="EMBL/GenBank/DDBJ databases">
        <title>The Genome Sequence of Prevotella oulorum F0390.</title>
        <authorList>
            <consortium name="The Broad Institute Genome Sequencing Platform"/>
            <consortium name="The Broad Institute Genome Sequencing Center for Infectious Disease"/>
            <person name="Earl A."/>
            <person name="Ward D."/>
            <person name="Feldgarden M."/>
            <person name="Gevers D."/>
            <person name="Izard J."/>
            <person name="Ganesan A."/>
            <person name="Baranova O.V."/>
            <person name="Blanton J.M."/>
            <person name="Tanner A.C."/>
            <person name="Dewhirst F.E."/>
            <person name="Young S.K."/>
            <person name="Zeng Q."/>
            <person name="Gargeya S."/>
            <person name="Fitzgerald M."/>
            <person name="Haas B."/>
            <person name="Abouelleil A."/>
            <person name="Alvarado L."/>
            <person name="Arachchi H.M."/>
            <person name="Berlin A."/>
            <person name="Brown A."/>
            <person name="Chapman S.B."/>
            <person name="Chen Z."/>
            <person name="Dunbar C."/>
            <person name="Freedman E."/>
            <person name="Gearin G."/>
            <person name="Gellesch M."/>
            <person name="Goldberg J."/>
            <person name="Griggs A."/>
            <person name="Gujja S."/>
            <person name="Heiman D."/>
            <person name="Howarth C."/>
            <person name="Larson L."/>
            <person name="Lui A."/>
            <person name="MacDonald P.J.P."/>
            <person name="Mehta T."/>
            <person name="Montmayeur A."/>
            <person name="Murphy C."/>
            <person name="Neiman D."/>
            <person name="Pearson M."/>
            <person name="Priest M."/>
            <person name="Roberts A."/>
            <person name="Saif S."/>
            <person name="Shea T."/>
            <person name="Shenoy N."/>
            <person name="Sisk P."/>
            <person name="Stolte C."/>
            <person name="Sykes S."/>
            <person name="Wortman J."/>
            <person name="Nusbaum C."/>
            <person name="Birren B."/>
        </authorList>
    </citation>
    <scope>NUCLEOTIDE SEQUENCE [LARGE SCALE GENOMIC DNA]</scope>
    <source>
        <strain evidence="9 10">F0390</strain>
    </source>
</reference>
<dbReference type="eggNOG" id="COG0446">
    <property type="taxonomic scope" value="Bacteria"/>
</dbReference>
<dbReference type="EMBL" id="ADGI01000026">
    <property type="protein sequence ID" value="EGV33234.1"/>
    <property type="molecule type" value="Genomic_DNA"/>
</dbReference>
<feature type="domain" description="SusD-like N-terminal" evidence="8">
    <location>
        <begin position="98"/>
        <end position="236"/>
    </location>
</feature>
<accession>G1WAI1</accession>
<gene>
    <name evidence="9" type="ORF">HMPREF9431_00832</name>
</gene>
<dbReference type="OrthoDB" id="5694214at2"/>
<dbReference type="HOGENOM" id="CLU_015553_1_2_10"/>
<keyword evidence="3 6" id="KW-0732">Signal</keyword>
<dbReference type="Proteomes" id="UP000005141">
    <property type="component" value="Unassembled WGS sequence"/>
</dbReference>
<evidence type="ECO:0000256" key="6">
    <source>
        <dbReference type="SAM" id="SignalP"/>
    </source>
</evidence>
<evidence type="ECO:0008006" key="11">
    <source>
        <dbReference type="Google" id="ProtNLM"/>
    </source>
</evidence>
<keyword evidence="5" id="KW-0998">Cell outer membrane</keyword>
<dbReference type="Gene3D" id="1.25.40.390">
    <property type="match status" value="1"/>
</dbReference>
<evidence type="ECO:0000313" key="9">
    <source>
        <dbReference type="EMBL" id="EGV33234.1"/>
    </source>
</evidence>
<feature type="domain" description="RagB/SusD" evidence="7">
    <location>
        <begin position="337"/>
        <end position="532"/>
    </location>
</feature>
<proteinExistence type="inferred from homology"/>
<evidence type="ECO:0000259" key="8">
    <source>
        <dbReference type="Pfam" id="PF14322"/>
    </source>
</evidence>
<evidence type="ECO:0000313" key="10">
    <source>
        <dbReference type="Proteomes" id="UP000005141"/>
    </source>
</evidence>
<dbReference type="Pfam" id="PF14322">
    <property type="entry name" value="SusD-like_3"/>
    <property type="match status" value="1"/>
</dbReference>
<dbReference type="InterPro" id="IPR033985">
    <property type="entry name" value="SusD-like_N"/>
</dbReference>
<comment type="subcellular location">
    <subcellularLocation>
        <location evidence="1">Cell outer membrane</location>
    </subcellularLocation>
</comment>
<dbReference type="GO" id="GO:0009279">
    <property type="term" value="C:cell outer membrane"/>
    <property type="evidence" value="ECO:0007669"/>
    <property type="project" value="UniProtKB-SubCell"/>
</dbReference>
<dbReference type="AlphaFoldDB" id="G1WAI1"/>
<evidence type="ECO:0000256" key="4">
    <source>
        <dbReference type="ARBA" id="ARBA00023136"/>
    </source>
</evidence>
<keyword evidence="10" id="KW-1185">Reference proteome</keyword>
<dbReference type="InterPro" id="IPR011990">
    <property type="entry name" value="TPR-like_helical_dom_sf"/>
</dbReference>
<dbReference type="GeneID" id="95425529"/>
<evidence type="ECO:0000256" key="2">
    <source>
        <dbReference type="ARBA" id="ARBA00006275"/>
    </source>
</evidence>
<keyword evidence="4" id="KW-0472">Membrane</keyword>
<comment type="caution">
    <text evidence="9">The sequence shown here is derived from an EMBL/GenBank/DDBJ whole genome shotgun (WGS) entry which is preliminary data.</text>
</comment>
<evidence type="ECO:0000256" key="5">
    <source>
        <dbReference type="ARBA" id="ARBA00023237"/>
    </source>
</evidence>
<feature type="signal peptide" evidence="6">
    <location>
        <begin position="1"/>
        <end position="24"/>
    </location>
</feature>
<dbReference type="Pfam" id="PF07980">
    <property type="entry name" value="SusD_RagB"/>
    <property type="match status" value="1"/>
</dbReference>
<feature type="chain" id="PRO_5003425905" description="RagB/SusD domain-containing protein" evidence="6">
    <location>
        <begin position="25"/>
        <end position="533"/>
    </location>
</feature>
<dbReference type="InterPro" id="IPR012944">
    <property type="entry name" value="SusD_RagB_dom"/>
</dbReference>
<dbReference type="SUPFAM" id="SSF48452">
    <property type="entry name" value="TPR-like"/>
    <property type="match status" value="1"/>
</dbReference>
<name>G1WAI1_9BACT</name>
<organism evidence="9 10">
    <name type="scientific">Segatella oulorum F0390</name>
    <dbReference type="NCBI Taxonomy" id="702438"/>
    <lineage>
        <taxon>Bacteria</taxon>
        <taxon>Pseudomonadati</taxon>
        <taxon>Bacteroidota</taxon>
        <taxon>Bacteroidia</taxon>
        <taxon>Bacteroidales</taxon>
        <taxon>Prevotellaceae</taxon>
        <taxon>Segatella</taxon>
    </lineage>
</organism>
<sequence>MRKIILTLLRHSMPGLLLCLTACLSETPHDQIAETEAYTNATDLYLNTIGNLYLQIGGNQESQGLQGTYRGVYDFNTFTTDEAMIPIRGGDWYDGGFWQRLYLHTWTPADEALYNTWKYLYKAVGLSNHALATITRHKDLLTPAQYDEYMAEARGLRALFYFYIMDMWGNIPLSMTDGTEANNTLQTPRKEVAETLIHELQAAAPYLSPAHSNLQGRNYGRFTQPVAYFLLCKILLNNQVYMGPGTHLFTVDGVQMNAFEACIAYCQKITAAGYTLSADYKQNFAVHNETSNENIFTIPMDKHLYANEYQYFFRSRHYRHGDALGMASENGTCATVATVNAYGYGTPNEDKRFAMNFYSGTVRVDGQVVRLSNGQPLIYEPLAARISLTGSPYEKTAGARMAKYEVDRTAYSDGRLIDNDIVLFRYADVLLMQAEALVRNGQNGDAEMNLVRQRVGMPPRQATLDNLLQERLLELMWEGWRRNDLVRFGKFQQAYDFRLPIAGENTGFTCLFPIPKNAIKLSPTPLQQNPGYH</sequence>
<evidence type="ECO:0000259" key="7">
    <source>
        <dbReference type="Pfam" id="PF07980"/>
    </source>
</evidence>
<dbReference type="RefSeq" id="WP_004379843.1">
    <property type="nucleotide sequence ID" value="NZ_JH114215.1"/>
</dbReference>
<evidence type="ECO:0000256" key="3">
    <source>
        <dbReference type="ARBA" id="ARBA00022729"/>
    </source>
</evidence>
<comment type="similarity">
    <text evidence="2">Belongs to the SusD family.</text>
</comment>